<evidence type="ECO:0000313" key="3">
    <source>
        <dbReference type="Proteomes" id="UP001066276"/>
    </source>
</evidence>
<evidence type="ECO:0000256" key="1">
    <source>
        <dbReference type="SAM" id="MobiDB-lite"/>
    </source>
</evidence>
<reference evidence="2" key="1">
    <citation type="journal article" date="2022" name="bioRxiv">
        <title>Sequencing and chromosome-scale assembly of the giantPleurodeles waltlgenome.</title>
        <authorList>
            <person name="Brown T."/>
            <person name="Elewa A."/>
            <person name="Iarovenko S."/>
            <person name="Subramanian E."/>
            <person name="Araus A.J."/>
            <person name="Petzold A."/>
            <person name="Susuki M."/>
            <person name="Suzuki K.-i.T."/>
            <person name="Hayashi T."/>
            <person name="Toyoda A."/>
            <person name="Oliveira C."/>
            <person name="Osipova E."/>
            <person name="Leigh N.D."/>
            <person name="Simon A."/>
            <person name="Yun M.H."/>
        </authorList>
    </citation>
    <scope>NUCLEOTIDE SEQUENCE</scope>
    <source>
        <strain evidence="2">20211129_DDA</strain>
        <tissue evidence="2">Liver</tissue>
    </source>
</reference>
<dbReference type="AlphaFoldDB" id="A0AAV7UPR6"/>
<accession>A0AAV7UPR6</accession>
<keyword evidence="3" id="KW-1185">Reference proteome</keyword>
<name>A0AAV7UPR6_PLEWA</name>
<sequence>MSQSPPGPLLQIAIGSPDRTSPHRRGTALLGHHHTLGAPPAGCRARALNTEEPAALRASTSQALARNLRVRALDCHSLCLSVIRLPRSRRCRP</sequence>
<feature type="region of interest" description="Disordered" evidence="1">
    <location>
        <begin position="1"/>
        <end position="27"/>
    </location>
</feature>
<gene>
    <name evidence="2" type="ORF">NDU88_000349</name>
</gene>
<protein>
    <submittedName>
        <fullName evidence="2">Uncharacterized protein</fullName>
    </submittedName>
</protein>
<dbReference type="EMBL" id="JANPWB010000004">
    <property type="protein sequence ID" value="KAJ1191032.1"/>
    <property type="molecule type" value="Genomic_DNA"/>
</dbReference>
<comment type="caution">
    <text evidence="2">The sequence shown here is derived from an EMBL/GenBank/DDBJ whole genome shotgun (WGS) entry which is preliminary data.</text>
</comment>
<organism evidence="2 3">
    <name type="scientific">Pleurodeles waltl</name>
    <name type="common">Iberian ribbed newt</name>
    <dbReference type="NCBI Taxonomy" id="8319"/>
    <lineage>
        <taxon>Eukaryota</taxon>
        <taxon>Metazoa</taxon>
        <taxon>Chordata</taxon>
        <taxon>Craniata</taxon>
        <taxon>Vertebrata</taxon>
        <taxon>Euteleostomi</taxon>
        <taxon>Amphibia</taxon>
        <taxon>Batrachia</taxon>
        <taxon>Caudata</taxon>
        <taxon>Salamandroidea</taxon>
        <taxon>Salamandridae</taxon>
        <taxon>Pleurodelinae</taxon>
        <taxon>Pleurodeles</taxon>
    </lineage>
</organism>
<proteinExistence type="predicted"/>
<dbReference type="Proteomes" id="UP001066276">
    <property type="component" value="Chromosome 2_2"/>
</dbReference>
<evidence type="ECO:0000313" key="2">
    <source>
        <dbReference type="EMBL" id="KAJ1191032.1"/>
    </source>
</evidence>